<keyword evidence="2 7" id="KW-0436">Ligase</keyword>
<comment type="similarity">
    <text evidence="7">Belongs to the class-II aminoacyl-tRNA synthetase family. AsnA subfamily.</text>
</comment>
<accession>A0A6N2U5D4</accession>
<evidence type="ECO:0000256" key="6">
    <source>
        <dbReference type="ARBA" id="ARBA00022888"/>
    </source>
</evidence>
<keyword evidence="3 7" id="KW-0028">Amino-acid biosynthesis</keyword>
<name>A0A6N2U5D4_9FIRM</name>
<keyword evidence="4 7" id="KW-0547">Nucleotide-binding</keyword>
<dbReference type="Gene3D" id="3.30.930.10">
    <property type="entry name" value="Bira Bifunctional Protein, Domain 2"/>
    <property type="match status" value="1"/>
</dbReference>
<dbReference type="GO" id="GO:0140096">
    <property type="term" value="F:catalytic activity, acting on a protein"/>
    <property type="evidence" value="ECO:0007669"/>
    <property type="project" value="UniProtKB-ARBA"/>
</dbReference>
<feature type="domain" description="Aminoacyl-transfer RNA synthetases class-II family profile" evidence="9">
    <location>
        <begin position="113"/>
        <end position="322"/>
    </location>
</feature>
<dbReference type="GO" id="GO:0005829">
    <property type="term" value="C:cytosol"/>
    <property type="evidence" value="ECO:0007669"/>
    <property type="project" value="TreeGrafter"/>
</dbReference>
<dbReference type="InterPro" id="IPR045864">
    <property type="entry name" value="aa-tRNA-synth_II/BPL/LPL"/>
</dbReference>
<dbReference type="InterPro" id="IPR006195">
    <property type="entry name" value="aa-tRNA-synth_II"/>
</dbReference>
<evidence type="ECO:0000256" key="1">
    <source>
        <dbReference type="ARBA" id="ARBA00022490"/>
    </source>
</evidence>
<sequence length="337" mass="38651">MSLERLQLPEGYQPKLDIMETEIAIKLLKDTFERELANQLNLTRVSAPLFVLPGSGLNDDLNGVERPVQFDVKDMGEDVQIVHSLAKWKRQALKRYHFPLDSGLYCDMNAIRRDEELDNIHSIYVDQWDWERVINREERNVEFLKETVRKIVAALRLTEEKLIAAYPAYTPKVAEDVTFITSQELEDRYPGFTPKQREDAICKECGTVFLMQIGGKLKGGKPHDGRAPDYDDWKLNGDLLVWYPILGHAFELSSMGIRVDEKAMEEQLRLAGCESRRELPFHKQLLAGELPLTMGGGIGQSRLCMYLLEKAHIGEVQAAVWPENMIRRCDENGIHLL</sequence>
<dbReference type="AlphaFoldDB" id="A0A6N2U5D4"/>
<dbReference type="UniPathway" id="UPA00134">
    <property type="reaction ID" value="UER00194"/>
</dbReference>
<evidence type="ECO:0000256" key="2">
    <source>
        <dbReference type="ARBA" id="ARBA00022598"/>
    </source>
</evidence>
<dbReference type="PANTHER" id="PTHR30073">
    <property type="entry name" value="ASPARTATE--AMMONIA LIGASE"/>
    <property type="match status" value="1"/>
</dbReference>
<dbReference type="Pfam" id="PF03590">
    <property type="entry name" value="AsnA"/>
    <property type="match status" value="1"/>
</dbReference>
<keyword evidence="6 7" id="KW-0061">Asparagine biosynthesis</keyword>
<proteinExistence type="inferred from homology"/>
<evidence type="ECO:0000256" key="8">
    <source>
        <dbReference type="NCBIfam" id="TIGR00669"/>
    </source>
</evidence>
<dbReference type="EMBL" id="CACRSL010000003">
    <property type="protein sequence ID" value="VYT12868.1"/>
    <property type="molecule type" value="Genomic_DNA"/>
</dbReference>
<dbReference type="PIRSF" id="PIRSF001555">
    <property type="entry name" value="Asp_ammon_ligase"/>
    <property type="match status" value="1"/>
</dbReference>
<dbReference type="PROSITE" id="PS50862">
    <property type="entry name" value="AA_TRNA_LIGASE_II"/>
    <property type="match status" value="1"/>
</dbReference>
<protein>
    <recommendedName>
        <fullName evidence="7 8">Aspartate--ammonia ligase</fullName>
        <ecNumber evidence="7 8">6.3.1.1</ecNumber>
    </recommendedName>
    <alternativeName>
        <fullName evidence="7">Asparagine synthetase A</fullName>
    </alternativeName>
</protein>
<evidence type="ECO:0000259" key="9">
    <source>
        <dbReference type="PROSITE" id="PS50862"/>
    </source>
</evidence>
<dbReference type="GO" id="GO:0005524">
    <property type="term" value="F:ATP binding"/>
    <property type="evidence" value="ECO:0007669"/>
    <property type="project" value="UniProtKB-UniRule"/>
</dbReference>
<dbReference type="InterPro" id="IPR004618">
    <property type="entry name" value="AsnA"/>
</dbReference>
<comment type="subcellular location">
    <subcellularLocation>
        <location evidence="7">Cytoplasm</location>
    </subcellularLocation>
</comment>
<dbReference type="GO" id="GO:0070981">
    <property type="term" value="P:L-asparagine biosynthetic process"/>
    <property type="evidence" value="ECO:0007669"/>
    <property type="project" value="UniProtKB-UniRule"/>
</dbReference>
<dbReference type="GO" id="GO:0016740">
    <property type="term" value="F:transferase activity"/>
    <property type="evidence" value="ECO:0007669"/>
    <property type="project" value="UniProtKB-ARBA"/>
</dbReference>
<dbReference type="SUPFAM" id="SSF55681">
    <property type="entry name" value="Class II aaRS and biotin synthetases"/>
    <property type="match status" value="1"/>
</dbReference>
<evidence type="ECO:0000256" key="3">
    <source>
        <dbReference type="ARBA" id="ARBA00022605"/>
    </source>
</evidence>
<reference evidence="10" key="1">
    <citation type="submission" date="2019-11" db="EMBL/GenBank/DDBJ databases">
        <authorList>
            <person name="Feng L."/>
        </authorList>
    </citation>
    <scope>NUCLEOTIDE SEQUENCE</scope>
    <source>
        <strain evidence="10">AundefinedLFYP135</strain>
    </source>
</reference>
<evidence type="ECO:0000256" key="4">
    <source>
        <dbReference type="ARBA" id="ARBA00022741"/>
    </source>
</evidence>
<comment type="catalytic activity">
    <reaction evidence="7">
        <text>L-aspartate + NH4(+) + ATP = L-asparagine + AMP + diphosphate + H(+)</text>
        <dbReference type="Rhea" id="RHEA:11372"/>
        <dbReference type="ChEBI" id="CHEBI:15378"/>
        <dbReference type="ChEBI" id="CHEBI:28938"/>
        <dbReference type="ChEBI" id="CHEBI:29991"/>
        <dbReference type="ChEBI" id="CHEBI:30616"/>
        <dbReference type="ChEBI" id="CHEBI:33019"/>
        <dbReference type="ChEBI" id="CHEBI:58048"/>
        <dbReference type="ChEBI" id="CHEBI:456215"/>
        <dbReference type="EC" id="6.3.1.1"/>
    </reaction>
</comment>
<keyword evidence="5 7" id="KW-0067">ATP-binding</keyword>
<keyword evidence="1 7" id="KW-0963">Cytoplasm</keyword>
<dbReference type="HAMAP" id="MF_00555">
    <property type="entry name" value="AsnA"/>
    <property type="match status" value="1"/>
</dbReference>
<dbReference type="GO" id="GO:0004071">
    <property type="term" value="F:aspartate-ammonia ligase activity"/>
    <property type="evidence" value="ECO:0007669"/>
    <property type="project" value="UniProtKB-UniRule"/>
</dbReference>
<evidence type="ECO:0000313" key="10">
    <source>
        <dbReference type="EMBL" id="VYT12868.1"/>
    </source>
</evidence>
<dbReference type="PANTHER" id="PTHR30073:SF5">
    <property type="entry name" value="ASPARTATE--AMMONIA LIGASE"/>
    <property type="match status" value="1"/>
</dbReference>
<comment type="pathway">
    <text evidence="7">Amino-acid biosynthesis; L-asparagine biosynthesis; L-asparagine from L-aspartate (ammonia route): step 1/1.</text>
</comment>
<dbReference type="NCBIfam" id="TIGR00669">
    <property type="entry name" value="asnA"/>
    <property type="match status" value="1"/>
</dbReference>
<organism evidence="10">
    <name type="scientific">uncultured Anaerotruncus sp</name>
    <dbReference type="NCBI Taxonomy" id="905011"/>
    <lineage>
        <taxon>Bacteria</taxon>
        <taxon>Bacillati</taxon>
        <taxon>Bacillota</taxon>
        <taxon>Clostridia</taxon>
        <taxon>Eubacteriales</taxon>
        <taxon>Oscillospiraceae</taxon>
        <taxon>Anaerotruncus</taxon>
        <taxon>environmental samples</taxon>
    </lineage>
</organism>
<gene>
    <name evidence="7 10" type="primary">asnA</name>
    <name evidence="10" type="ORF">AULFYP135_01755</name>
</gene>
<evidence type="ECO:0000256" key="5">
    <source>
        <dbReference type="ARBA" id="ARBA00022840"/>
    </source>
</evidence>
<dbReference type="EC" id="6.3.1.1" evidence="7 8"/>
<evidence type="ECO:0000256" key="7">
    <source>
        <dbReference type="HAMAP-Rule" id="MF_00555"/>
    </source>
</evidence>